<proteinExistence type="predicted"/>
<dbReference type="GeneID" id="9887927"/>
<name>E3T5U5_CROVB</name>
<organism evidence="1 2">
    <name type="scientific">Cafeteria roenbergensis virus (strain BV-PW1)</name>
    <name type="common">CroV</name>
    <dbReference type="NCBI Taxonomy" id="693272"/>
    <lineage>
        <taxon>Viruses</taxon>
        <taxon>Varidnaviria</taxon>
        <taxon>Bamfordvirae</taxon>
        <taxon>Nucleocytoviricota</taxon>
        <taxon>Megaviricetes</taxon>
        <taxon>Imitervirales</taxon>
        <taxon>Mimiviridae</taxon>
        <taxon>Aliimimivirinae</taxon>
        <taxon>Rheavirus</taxon>
        <taxon>Rheavirus sinusmexicani</taxon>
    </lineage>
</organism>
<protein>
    <submittedName>
        <fullName evidence="1">Uncharacterized protein</fullName>
    </submittedName>
</protein>
<reference evidence="1 2" key="1">
    <citation type="journal article" date="2010" name="Proc. Natl. Acad. Sci. U.S.A.">
        <title>Giant virus with a remarkable complement of genes infects marine zooplankton.</title>
        <authorList>
            <person name="Fischer M.G."/>
            <person name="Allen M.J."/>
            <person name="Wilson W.H."/>
            <person name="Suttle C.A."/>
        </authorList>
    </citation>
    <scope>NUCLEOTIDE SEQUENCE [LARGE SCALE GENOMIC DNA]</scope>
    <source>
        <strain evidence="1 2">BV-PW1</strain>
    </source>
</reference>
<evidence type="ECO:0000313" key="1">
    <source>
        <dbReference type="EMBL" id="ADO67558.1"/>
    </source>
</evidence>
<dbReference type="EMBL" id="GU244497">
    <property type="protein sequence ID" value="ADO67558.1"/>
    <property type="molecule type" value="Genomic_DNA"/>
</dbReference>
<evidence type="ECO:0000313" key="2">
    <source>
        <dbReference type="Proteomes" id="UP000029781"/>
    </source>
</evidence>
<dbReference type="RefSeq" id="YP_003970157.1">
    <property type="nucleotide sequence ID" value="NC_014637.1"/>
</dbReference>
<dbReference type="Proteomes" id="UP000029781">
    <property type="component" value="Segment"/>
</dbReference>
<gene>
    <name evidence="1" type="ORF">crov524</name>
</gene>
<keyword evidence="2" id="KW-1185">Reference proteome</keyword>
<accession>E3T5U5</accession>
<dbReference type="KEGG" id="vg:9887927"/>
<sequence>MLNYIIKKLHEIKNIIDNNINKWLNKYPYKYNLYVGTTEKLLDERLSGHQHRENAIIHLLYNFGKFSDEEELDININKSKSKYYRRIKNAETYAINKINNFCKTHLIYSSLNINLTCGGLKHNKGDIHKIYLLLK</sequence>
<organismHost>
    <name type="scientific">Cafeteria roenbergensis</name>
    <name type="common">Marine flagellate</name>
    <dbReference type="NCBI Taxonomy" id="33653"/>
</organismHost>